<sequence length="369" mass="41323">MLKTLLNSSILFTASLLLPINQVSAAEVNQLDETLVKVESRSKTERQKAISIGLRDIVLKNSGAQASLSHPSVQAKVKNPSSLLRQYGYQEIDGELFLQVNFDHQRIIKLLREAQLPVWGKQRPLTLIWLAEEDAVDRQIVNDASMLDSRELFQSASNSNGVPLLFPIMDLDDNMMVSINDIRGMFVDQVALASQRYQADYFVMASIDTRGENVKYNFSLYPKANEDDVLASLTSKHGTASDVDNAVNDILTAVSEYYISKYAIVDTGAALDSNVTFVDITEMKQLVEIEEYFKQLTAVKSVQLTQLHGTSATFRLDLFGTEEDLYRLMKLEPRVNVLESNLPVSIPTDGFDSLPEIGESQGPEYRWRG</sequence>
<dbReference type="InterPro" id="IPR018642">
    <property type="entry name" value="DUF2066"/>
</dbReference>
<proteinExistence type="predicted"/>
<feature type="signal peptide" evidence="1">
    <location>
        <begin position="1"/>
        <end position="25"/>
    </location>
</feature>
<evidence type="ECO:0000313" key="2">
    <source>
        <dbReference type="EMBL" id="QPG58358.1"/>
    </source>
</evidence>
<evidence type="ECO:0000313" key="3">
    <source>
        <dbReference type="Proteomes" id="UP000316416"/>
    </source>
</evidence>
<dbReference type="Proteomes" id="UP000316416">
    <property type="component" value="Chromosome"/>
</dbReference>
<feature type="chain" id="PRO_5045068847" evidence="1">
    <location>
        <begin position="26"/>
        <end position="369"/>
    </location>
</feature>
<organism evidence="2 3">
    <name type="scientific">Shewanella eurypsychrophilus</name>
    <dbReference type="NCBI Taxonomy" id="2593656"/>
    <lineage>
        <taxon>Bacteria</taxon>
        <taxon>Pseudomonadati</taxon>
        <taxon>Pseudomonadota</taxon>
        <taxon>Gammaproteobacteria</taxon>
        <taxon>Alteromonadales</taxon>
        <taxon>Shewanellaceae</taxon>
        <taxon>Shewanella</taxon>
    </lineage>
</organism>
<accession>A0ABX6V945</accession>
<dbReference type="EMBL" id="CP045503">
    <property type="protein sequence ID" value="QPG58358.1"/>
    <property type="molecule type" value="Genomic_DNA"/>
</dbReference>
<dbReference type="RefSeq" id="WP_142871029.1">
    <property type="nucleotide sequence ID" value="NZ_CP045503.2"/>
</dbReference>
<evidence type="ECO:0000256" key="1">
    <source>
        <dbReference type="SAM" id="SignalP"/>
    </source>
</evidence>
<gene>
    <name evidence="2" type="ORF">FM038_013560</name>
</gene>
<name>A0ABX6V945_9GAMM</name>
<keyword evidence="1" id="KW-0732">Signal</keyword>
<dbReference type="Pfam" id="PF09839">
    <property type="entry name" value="DUF2066"/>
    <property type="match status" value="1"/>
</dbReference>
<reference evidence="2" key="1">
    <citation type="submission" date="2021-07" db="EMBL/GenBank/DDBJ databases">
        <title>Shewanella sp. YLB-07 whole genome sequence.</title>
        <authorList>
            <person name="Yu L."/>
        </authorList>
    </citation>
    <scope>NUCLEOTIDE SEQUENCE</scope>
    <source>
        <strain evidence="2">YLB-08</strain>
    </source>
</reference>
<keyword evidence="3" id="KW-1185">Reference proteome</keyword>
<protein>
    <submittedName>
        <fullName evidence="2">DUF2066 domain-containing protein</fullName>
    </submittedName>
</protein>